<evidence type="ECO:0000313" key="2">
    <source>
        <dbReference type="Proteomes" id="UP000663880"/>
    </source>
</evidence>
<organism evidence="1 2">
    <name type="scientific">Pieris macdunnoughi</name>
    <dbReference type="NCBI Taxonomy" id="345717"/>
    <lineage>
        <taxon>Eukaryota</taxon>
        <taxon>Metazoa</taxon>
        <taxon>Ecdysozoa</taxon>
        <taxon>Arthropoda</taxon>
        <taxon>Hexapoda</taxon>
        <taxon>Insecta</taxon>
        <taxon>Pterygota</taxon>
        <taxon>Neoptera</taxon>
        <taxon>Endopterygota</taxon>
        <taxon>Lepidoptera</taxon>
        <taxon>Glossata</taxon>
        <taxon>Ditrysia</taxon>
        <taxon>Papilionoidea</taxon>
        <taxon>Pieridae</taxon>
        <taxon>Pierinae</taxon>
        <taxon>Pieris</taxon>
    </lineage>
</organism>
<proteinExistence type="predicted"/>
<dbReference type="Proteomes" id="UP000663880">
    <property type="component" value="Unassembled WGS sequence"/>
</dbReference>
<keyword evidence="2" id="KW-1185">Reference proteome</keyword>
<dbReference type="AlphaFoldDB" id="A0A821XIN2"/>
<sequence>MAGFEALCKASLNLGQELKAQADNLFCAKVNVSFEDVVTKQQENLSFLTSKLRLLQAKTVSVPPQVNETEINAEGVINDYTETVTLKLIEQQLVKNVTQSNAVKELLATPDEALEPELIERKKNILAVAAEFSDKELKLQHLYNTFKEEHSTLLQMRKEWDTVRAKLKSSQRITQNKEQSEGPLYRKLQSVVAKIEQMRWMIPKLVIAKSRHYDWASDPNSRLKVLALTRQCYTVQSFTDN</sequence>
<accession>A0A821XIN2</accession>
<evidence type="ECO:0000313" key="1">
    <source>
        <dbReference type="EMBL" id="CAF4942605.1"/>
    </source>
</evidence>
<name>A0A821XIN2_9NEOP</name>
<reference evidence="1" key="1">
    <citation type="submission" date="2021-02" db="EMBL/GenBank/DDBJ databases">
        <authorList>
            <person name="Steward A R."/>
        </authorList>
    </citation>
    <scope>NUCLEOTIDE SEQUENCE</scope>
</reference>
<dbReference type="OrthoDB" id="7464812at2759"/>
<comment type="caution">
    <text evidence="1">The sequence shown here is derived from an EMBL/GenBank/DDBJ whole genome shotgun (WGS) entry which is preliminary data.</text>
</comment>
<dbReference type="EMBL" id="CAJOBZ010000068">
    <property type="protein sequence ID" value="CAF4942605.1"/>
    <property type="molecule type" value="Genomic_DNA"/>
</dbReference>
<protein>
    <submittedName>
        <fullName evidence="1">Uncharacterized protein</fullName>
    </submittedName>
</protein>
<gene>
    <name evidence="1" type="ORF">PMACD_LOCUS14868</name>
</gene>